<organism evidence="2 3">
    <name type="scientific">Streptomyces netropsis</name>
    <name type="common">Streptoverticillium netropsis</name>
    <dbReference type="NCBI Taxonomy" id="55404"/>
    <lineage>
        <taxon>Bacteria</taxon>
        <taxon>Bacillati</taxon>
        <taxon>Actinomycetota</taxon>
        <taxon>Actinomycetes</taxon>
        <taxon>Kitasatosporales</taxon>
        <taxon>Streptomycetaceae</taxon>
        <taxon>Streptomyces</taxon>
    </lineage>
</organism>
<gene>
    <name evidence="2" type="ORF">FHS38_005220</name>
</gene>
<name>A0A7W7PHW3_STRNE</name>
<proteinExistence type="predicted"/>
<dbReference type="AlphaFoldDB" id="A0A7W7PHW3"/>
<dbReference type="EMBL" id="JACHJG010000012">
    <property type="protein sequence ID" value="MBB4889145.1"/>
    <property type="molecule type" value="Genomic_DNA"/>
</dbReference>
<evidence type="ECO:0000313" key="2">
    <source>
        <dbReference type="EMBL" id="MBB4889145.1"/>
    </source>
</evidence>
<reference evidence="2 3" key="1">
    <citation type="submission" date="2020-08" db="EMBL/GenBank/DDBJ databases">
        <title>Genomic Encyclopedia of Type Strains, Phase III (KMG-III): the genomes of soil and plant-associated and newly described type strains.</title>
        <authorList>
            <person name="Whitman W."/>
        </authorList>
    </citation>
    <scope>NUCLEOTIDE SEQUENCE [LARGE SCALE GENOMIC DNA]</scope>
    <source>
        <strain evidence="2 3">CECT 3265</strain>
    </source>
</reference>
<feature type="region of interest" description="Disordered" evidence="1">
    <location>
        <begin position="25"/>
        <end position="49"/>
    </location>
</feature>
<evidence type="ECO:0000256" key="1">
    <source>
        <dbReference type="SAM" id="MobiDB-lite"/>
    </source>
</evidence>
<evidence type="ECO:0000313" key="3">
    <source>
        <dbReference type="Proteomes" id="UP000556436"/>
    </source>
</evidence>
<feature type="region of interest" description="Disordered" evidence="1">
    <location>
        <begin position="1"/>
        <end position="20"/>
    </location>
</feature>
<dbReference type="Proteomes" id="UP000556436">
    <property type="component" value="Unassembled WGS sequence"/>
</dbReference>
<protein>
    <submittedName>
        <fullName evidence="2">Uncharacterized protein</fullName>
    </submittedName>
</protein>
<sequence>MPRPRSAGLASYSPTTTGSLFVCKGDKDTTDYGPRGSLTSWPVTSRPLR</sequence>
<accession>A0A7W7PHW3</accession>
<comment type="caution">
    <text evidence="2">The sequence shown here is derived from an EMBL/GenBank/DDBJ whole genome shotgun (WGS) entry which is preliminary data.</text>
</comment>
<keyword evidence="3" id="KW-1185">Reference proteome</keyword>